<dbReference type="Gene3D" id="3.30.420.10">
    <property type="entry name" value="Ribonuclease H-like superfamily/Ribonuclease H"/>
    <property type="match status" value="1"/>
</dbReference>
<reference evidence="3" key="1">
    <citation type="submission" date="2018-02" db="EMBL/GenBank/DDBJ databases">
        <authorList>
            <person name="Cohen D.B."/>
            <person name="Kent A.D."/>
        </authorList>
    </citation>
    <scope>NUCLEOTIDE SEQUENCE</scope>
</reference>
<evidence type="ECO:0008006" key="4">
    <source>
        <dbReference type="Google" id="ProtNLM"/>
    </source>
</evidence>
<dbReference type="InterPro" id="IPR026960">
    <property type="entry name" value="RVT-Znf"/>
</dbReference>
<dbReference type="PANTHER" id="PTHR47074">
    <property type="entry name" value="BNAC02G40300D PROTEIN"/>
    <property type="match status" value="1"/>
</dbReference>
<proteinExistence type="predicted"/>
<protein>
    <recommendedName>
        <fullName evidence="4">RNase H type-1 domain-containing protein</fullName>
    </recommendedName>
</protein>
<dbReference type="InterPro" id="IPR002156">
    <property type="entry name" value="RNaseH_domain"/>
</dbReference>
<feature type="domain" description="RNase H type-1" evidence="1">
    <location>
        <begin position="254"/>
        <end position="368"/>
    </location>
</feature>
<dbReference type="GO" id="GO:0003676">
    <property type="term" value="F:nucleic acid binding"/>
    <property type="evidence" value="ECO:0007669"/>
    <property type="project" value="InterPro"/>
</dbReference>
<dbReference type="Pfam" id="PF13456">
    <property type="entry name" value="RVT_3"/>
    <property type="match status" value="1"/>
</dbReference>
<feature type="domain" description="Reverse transcriptase zinc-binding" evidence="2">
    <location>
        <begin position="44"/>
        <end position="140"/>
    </location>
</feature>
<dbReference type="AlphaFoldDB" id="A0A2N9ED22"/>
<dbReference type="Pfam" id="PF13966">
    <property type="entry name" value="zf-RVT"/>
    <property type="match status" value="1"/>
</dbReference>
<organism evidence="3">
    <name type="scientific">Fagus sylvatica</name>
    <name type="common">Beechnut</name>
    <dbReference type="NCBI Taxonomy" id="28930"/>
    <lineage>
        <taxon>Eukaryota</taxon>
        <taxon>Viridiplantae</taxon>
        <taxon>Streptophyta</taxon>
        <taxon>Embryophyta</taxon>
        <taxon>Tracheophyta</taxon>
        <taxon>Spermatophyta</taxon>
        <taxon>Magnoliopsida</taxon>
        <taxon>eudicotyledons</taxon>
        <taxon>Gunneridae</taxon>
        <taxon>Pentapetalae</taxon>
        <taxon>rosids</taxon>
        <taxon>fabids</taxon>
        <taxon>Fagales</taxon>
        <taxon>Fagaceae</taxon>
        <taxon>Fagus</taxon>
    </lineage>
</organism>
<dbReference type="GO" id="GO:0004523">
    <property type="term" value="F:RNA-DNA hybrid ribonuclease activity"/>
    <property type="evidence" value="ECO:0007669"/>
    <property type="project" value="InterPro"/>
</dbReference>
<name>A0A2N9ED22_FAGSY</name>
<dbReference type="InterPro" id="IPR012337">
    <property type="entry name" value="RNaseH-like_sf"/>
</dbReference>
<dbReference type="CDD" id="cd06222">
    <property type="entry name" value="RNase_H_like"/>
    <property type="match status" value="1"/>
</dbReference>
<dbReference type="InterPro" id="IPR044730">
    <property type="entry name" value="RNase_H-like_dom_plant"/>
</dbReference>
<gene>
    <name evidence="3" type="ORF">FSB_LOCUS406</name>
</gene>
<dbReference type="SUPFAM" id="SSF53098">
    <property type="entry name" value="Ribonuclease H-like"/>
    <property type="match status" value="1"/>
</dbReference>
<dbReference type="InterPro" id="IPR052929">
    <property type="entry name" value="RNase_H-like_EbsB-rel"/>
</dbReference>
<accession>A0A2N9ED22</accession>
<dbReference type="EMBL" id="OIVN01000011">
    <property type="protein sequence ID" value="SPC72524.1"/>
    <property type="molecule type" value="Genomic_DNA"/>
</dbReference>
<dbReference type="PANTHER" id="PTHR47074:SF48">
    <property type="entry name" value="POLYNUCLEOTIDYL TRANSFERASE, RIBONUCLEASE H-LIKE SUPERFAMILY PROTEIN"/>
    <property type="match status" value="1"/>
</dbReference>
<evidence type="ECO:0000259" key="2">
    <source>
        <dbReference type="Pfam" id="PF13966"/>
    </source>
</evidence>
<dbReference type="InterPro" id="IPR036397">
    <property type="entry name" value="RNaseH_sf"/>
</dbReference>
<sequence length="395" mass="44051">MRWDGMLLDAIFLPRDKEIIQAIPLSKRRPVDRWIWTGTRRGNFTVRSAYHLQLSNLRSGEASSSDSGAAQAGLWKTIWLADVTPKVKNFIWRACLDVLPTQTKLFDKGIVHSFSCRWCEEEAETVSHVLWHCEFAQKVWGLSSINFPPECLQAQSFQEVIMFCISFLRTPGLEIVFSTAWCLWQARNRLLWEASVVPAEEIVHKGVGMALDFIELGLHVQDVGGRVEIEDSGKWRPPDRGVYKLNLACNISLNSGEMGVGILARDSFGLVMVASTMKMLSVGDSLQAHALAVVEALQLLFDVGLQRIIIEIGNKELVCLLNMVGPCFAAIGNLVDDIKVLQSKFVSVNFSYVSKCCNKAANVLATEALSSTFAQVWLEDCPVCIISHVQFDSLQ</sequence>
<evidence type="ECO:0000313" key="3">
    <source>
        <dbReference type="EMBL" id="SPC72524.1"/>
    </source>
</evidence>
<evidence type="ECO:0000259" key="1">
    <source>
        <dbReference type="Pfam" id="PF13456"/>
    </source>
</evidence>